<gene>
    <name evidence="3" type="ORF">H9812_03340</name>
</gene>
<dbReference type="AlphaFoldDB" id="A0A9D2IV06"/>
<proteinExistence type="predicted"/>
<dbReference type="Pfam" id="PF00589">
    <property type="entry name" value="Phage_integrase"/>
    <property type="match status" value="1"/>
</dbReference>
<sequence length="117" mass="13806">MLVDLKKYMDWFRLADEEFDSRLDETYLAVNVYRQPLYPQSIGQWLTFYERKWDMKHVTCHGLRHTYCSLLLAQNVPIQTVSKYMGHSDSTVTLKVYSHFIPDTQGIAVNALNRLTE</sequence>
<name>A0A9D2IV06_9FIRM</name>
<dbReference type="InterPro" id="IPR013762">
    <property type="entry name" value="Integrase-like_cat_sf"/>
</dbReference>
<dbReference type="PROSITE" id="PS51898">
    <property type="entry name" value="TYR_RECOMBINASE"/>
    <property type="match status" value="1"/>
</dbReference>
<evidence type="ECO:0000313" key="3">
    <source>
        <dbReference type="EMBL" id="HIZ24493.1"/>
    </source>
</evidence>
<dbReference type="GO" id="GO:0015074">
    <property type="term" value="P:DNA integration"/>
    <property type="evidence" value="ECO:0007669"/>
    <property type="project" value="InterPro"/>
</dbReference>
<dbReference type="SUPFAM" id="SSF56349">
    <property type="entry name" value="DNA breaking-rejoining enzymes"/>
    <property type="match status" value="1"/>
</dbReference>
<dbReference type="GO" id="GO:0006310">
    <property type="term" value="P:DNA recombination"/>
    <property type="evidence" value="ECO:0007669"/>
    <property type="project" value="UniProtKB-KW"/>
</dbReference>
<dbReference type="InterPro" id="IPR011010">
    <property type="entry name" value="DNA_brk_join_enz"/>
</dbReference>
<feature type="domain" description="Tyr recombinase" evidence="2">
    <location>
        <begin position="1"/>
        <end position="110"/>
    </location>
</feature>
<keyword evidence="1" id="KW-0233">DNA recombination</keyword>
<dbReference type="EMBL" id="DXBS01000065">
    <property type="protein sequence ID" value="HIZ24493.1"/>
    <property type="molecule type" value="Genomic_DNA"/>
</dbReference>
<dbReference type="GO" id="GO:0003677">
    <property type="term" value="F:DNA binding"/>
    <property type="evidence" value="ECO:0007669"/>
    <property type="project" value="InterPro"/>
</dbReference>
<accession>A0A9D2IV06</accession>
<dbReference type="Proteomes" id="UP000824044">
    <property type="component" value="Unassembled WGS sequence"/>
</dbReference>
<dbReference type="Gene3D" id="1.10.443.10">
    <property type="entry name" value="Intergrase catalytic core"/>
    <property type="match status" value="1"/>
</dbReference>
<organism evidence="3 4">
    <name type="scientific">Candidatus Gallimonas intestinigallinarum</name>
    <dbReference type="NCBI Taxonomy" id="2838604"/>
    <lineage>
        <taxon>Bacteria</taxon>
        <taxon>Bacillati</taxon>
        <taxon>Bacillota</taxon>
        <taxon>Clostridia</taxon>
        <taxon>Candidatus Gallimonas</taxon>
    </lineage>
</organism>
<evidence type="ECO:0000313" key="4">
    <source>
        <dbReference type="Proteomes" id="UP000824044"/>
    </source>
</evidence>
<evidence type="ECO:0000259" key="2">
    <source>
        <dbReference type="PROSITE" id="PS51898"/>
    </source>
</evidence>
<reference evidence="3" key="2">
    <citation type="submission" date="2021-04" db="EMBL/GenBank/DDBJ databases">
        <authorList>
            <person name="Gilroy R."/>
        </authorList>
    </citation>
    <scope>NUCLEOTIDE SEQUENCE</scope>
    <source>
        <strain evidence="3">CHK33-5263</strain>
    </source>
</reference>
<reference evidence="3" key="1">
    <citation type="journal article" date="2021" name="PeerJ">
        <title>Extensive microbial diversity within the chicken gut microbiome revealed by metagenomics and culture.</title>
        <authorList>
            <person name="Gilroy R."/>
            <person name="Ravi A."/>
            <person name="Getino M."/>
            <person name="Pursley I."/>
            <person name="Horton D.L."/>
            <person name="Alikhan N.F."/>
            <person name="Baker D."/>
            <person name="Gharbi K."/>
            <person name="Hall N."/>
            <person name="Watson M."/>
            <person name="Adriaenssens E.M."/>
            <person name="Foster-Nyarko E."/>
            <person name="Jarju S."/>
            <person name="Secka A."/>
            <person name="Antonio M."/>
            <person name="Oren A."/>
            <person name="Chaudhuri R.R."/>
            <person name="La Ragione R."/>
            <person name="Hildebrand F."/>
            <person name="Pallen M.J."/>
        </authorList>
    </citation>
    <scope>NUCLEOTIDE SEQUENCE</scope>
    <source>
        <strain evidence="3">CHK33-5263</strain>
    </source>
</reference>
<evidence type="ECO:0000256" key="1">
    <source>
        <dbReference type="ARBA" id="ARBA00023172"/>
    </source>
</evidence>
<protein>
    <submittedName>
        <fullName evidence="3">Tyrosine-type recombinase/integrase</fullName>
    </submittedName>
</protein>
<dbReference type="InterPro" id="IPR002104">
    <property type="entry name" value="Integrase_catalytic"/>
</dbReference>
<comment type="caution">
    <text evidence="3">The sequence shown here is derived from an EMBL/GenBank/DDBJ whole genome shotgun (WGS) entry which is preliminary data.</text>
</comment>